<gene>
    <name evidence="1" type="ORF">RRG08_023860</name>
</gene>
<proteinExistence type="predicted"/>
<evidence type="ECO:0000313" key="2">
    <source>
        <dbReference type="Proteomes" id="UP001283361"/>
    </source>
</evidence>
<keyword evidence="2" id="KW-1185">Reference proteome</keyword>
<name>A0AAE1AV97_9GAST</name>
<dbReference type="Proteomes" id="UP001283361">
    <property type="component" value="Unassembled WGS sequence"/>
</dbReference>
<organism evidence="1 2">
    <name type="scientific">Elysia crispata</name>
    <name type="common">lettuce slug</name>
    <dbReference type="NCBI Taxonomy" id="231223"/>
    <lineage>
        <taxon>Eukaryota</taxon>
        <taxon>Metazoa</taxon>
        <taxon>Spiralia</taxon>
        <taxon>Lophotrochozoa</taxon>
        <taxon>Mollusca</taxon>
        <taxon>Gastropoda</taxon>
        <taxon>Heterobranchia</taxon>
        <taxon>Euthyneura</taxon>
        <taxon>Panpulmonata</taxon>
        <taxon>Sacoglossa</taxon>
        <taxon>Placobranchoidea</taxon>
        <taxon>Plakobranchidae</taxon>
        <taxon>Elysia</taxon>
    </lineage>
</organism>
<comment type="caution">
    <text evidence="1">The sequence shown here is derived from an EMBL/GenBank/DDBJ whole genome shotgun (WGS) entry which is preliminary data.</text>
</comment>
<protein>
    <submittedName>
        <fullName evidence="1">Uncharacterized protein</fullName>
    </submittedName>
</protein>
<evidence type="ECO:0000313" key="1">
    <source>
        <dbReference type="EMBL" id="KAK3793542.1"/>
    </source>
</evidence>
<sequence>MITITLLPRKPSLPGVMVVCGQPSQRLSIALSCLKTLGNTWAAEPRGGLVKLFDRLHWSEDRPNKSSSSSIMKLYVHAID</sequence>
<reference evidence="1" key="1">
    <citation type="journal article" date="2023" name="G3 (Bethesda)">
        <title>A reference genome for the long-term kleptoplast-retaining sea slug Elysia crispata morphotype clarki.</title>
        <authorList>
            <person name="Eastman K.E."/>
            <person name="Pendleton A.L."/>
            <person name="Shaikh M.A."/>
            <person name="Suttiyut T."/>
            <person name="Ogas R."/>
            <person name="Tomko P."/>
            <person name="Gavelis G."/>
            <person name="Widhalm J.R."/>
            <person name="Wisecaver J.H."/>
        </authorList>
    </citation>
    <scope>NUCLEOTIDE SEQUENCE</scope>
    <source>
        <strain evidence="1">ECLA1</strain>
    </source>
</reference>
<dbReference type="AlphaFoldDB" id="A0AAE1AV97"/>
<dbReference type="EMBL" id="JAWDGP010001217">
    <property type="protein sequence ID" value="KAK3793542.1"/>
    <property type="molecule type" value="Genomic_DNA"/>
</dbReference>
<accession>A0AAE1AV97</accession>